<dbReference type="GO" id="GO:0005737">
    <property type="term" value="C:cytoplasm"/>
    <property type="evidence" value="ECO:0007669"/>
    <property type="project" value="TreeGrafter"/>
</dbReference>
<dbReference type="EMBL" id="LUGH01000303">
    <property type="protein sequence ID" value="OBZ86383.1"/>
    <property type="molecule type" value="Genomic_DNA"/>
</dbReference>
<name>A0A1C7NBC2_9FUNG</name>
<dbReference type="GO" id="GO:0045905">
    <property type="term" value="P:positive regulation of translational termination"/>
    <property type="evidence" value="ECO:0007669"/>
    <property type="project" value="TreeGrafter"/>
</dbReference>
<dbReference type="FunCoup" id="A0A1C7NBC2">
    <property type="interactions" value="279"/>
</dbReference>
<evidence type="ECO:0000313" key="2">
    <source>
        <dbReference type="EMBL" id="OBZ86383.1"/>
    </source>
</evidence>
<dbReference type="STRING" id="101091.A0A1C7NBC2"/>
<dbReference type="AlphaFoldDB" id="A0A1C7NBC2"/>
<dbReference type="InterPro" id="IPR003347">
    <property type="entry name" value="JmjC_dom"/>
</dbReference>
<dbReference type="SUPFAM" id="SSF51197">
    <property type="entry name" value="Clavaminate synthase-like"/>
    <property type="match status" value="1"/>
</dbReference>
<dbReference type="PROSITE" id="PS51184">
    <property type="entry name" value="JMJC"/>
    <property type="match status" value="1"/>
</dbReference>
<accession>A0A1C7NBC2</accession>
<dbReference type="InterPro" id="IPR050910">
    <property type="entry name" value="JMJD6_ArgDemeth/LysHydrox"/>
</dbReference>
<reference evidence="2 3" key="1">
    <citation type="submission" date="2016-03" db="EMBL/GenBank/DDBJ databases">
        <title>Choanephora cucurbitarum.</title>
        <authorList>
            <person name="Min B."/>
            <person name="Park H."/>
            <person name="Park J.-H."/>
            <person name="Shin H.-D."/>
            <person name="Choi I.-G."/>
        </authorList>
    </citation>
    <scope>NUCLEOTIDE SEQUENCE [LARGE SCALE GENOMIC DNA]</scope>
    <source>
        <strain evidence="2 3">KUS-F28377</strain>
    </source>
</reference>
<dbReference type="PANTHER" id="PTHR12480">
    <property type="entry name" value="ARGININE DEMETHYLASE AND LYSYL-HYDROXYLASE JMJD"/>
    <property type="match status" value="1"/>
</dbReference>
<gene>
    <name evidence="2" type="primary">jmjd4</name>
    <name evidence="2" type="ORF">A0J61_05566</name>
</gene>
<protein>
    <submittedName>
        <fullName evidence="2">JmjC domain-containing protein 4</fullName>
    </submittedName>
</protein>
<dbReference type="SMART" id="SM00558">
    <property type="entry name" value="JmjC"/>
    <property type="match status" value="1"/>
</dbReference>
<evidence type="ECO:0000313" key="3">
    <source>
        <dbReference type="Proteomes" id="UP000093000"/>
    </source>
</evidence>
<sequence length="388" mass="45884">MDPDIPYYEIPPTYKEFLENHLIPNKPAIIGPSLIQDWKARKEWIVPVSEKTDSNQLFPKFKPNYAYLREHYGRAEGQVAKCDRRHFTDQERISMTFSEFVDLWEQDDGKESVYYLKDLHLVQLFPNDIAYTVPTLFEDDWLNEYWLEKGDDDYRFTYLGGHNTFTPFHADVYRSYSWSSNICGIKKWTFFPPGQEELFKNKFGNIIYDIREADSVEFPGLEQAYRIEIYQRDGETVFVPSGWFHQVENIGSTISINHNWSNACNLMLTYHSLHLDLKDVQVAIEDLKETMSNSEFADQCQQLLLVHSGWDWATFLNILYTVVMNRLNCRPKTCQPALSWQLDKIEDVIEKWEADEGKELIDYFERHDLFKTYMKLKSTISTIRATIK</sequence>
<feature type="domain" description="JmjC" evidence="1">
    <location>
        <begin position="122"/>
        <end position="277"/>
    </location>
</feature>
<keyword evidence="3" id="KW-1185">Reference proteome</keyword>
<dbReference type="GO" id="GO:0005634">
    <property type="term" value="C:nucleus"/>
    <property type="evidence" value="ECO:0007669"/>
    <property type="project" value="TreeGrafter"/>
</dbReference>
<comment type="caution">
    <text evidence="2">The sequence shown here is derived from an EMBL/GenBank/DDBJ whole genome shotgun (WGS) entry which is preliminary data.</text>
</comment>
<dbReference type="PANTHER" id="PTHR12480:SF6">
    <property type="entry name" value="2-OXOGLUTARATE AND IRON-DEPENDENT OXYGENASE JMJD4"/>
    <property type="match status" value="1"/>
</dbReference>
<dbReference type="InParanoid" id="A0A1C7NBC2"/>
<dbReference type="Gene3D" id="2.60.120.650">
    <property type="entry name" value="Cupin"/>
    <property type="match status" value="1"/>
</dbReference>
<proteinExistence type="predicted"/>
<dbReference type="Proteomes" id="UP000093000">
    <property type="component" value="Unassembled WGS sequence"/>
</dbReference>
<dbReference type="GO" id="GO:0043565">
    <property type="term" value="F:sequence-specific DNA binding"/>
    <property type="evidence" value="ECO:0007669"/>
    <property type="project" value="TreeGrafter"/>
</dbReference>
<evidence type="ECO:0000259" key="1">
    <source>
        <dbReference type="PROSITE" id="PS51184"/>
    </source>
</evidence>
<dbReference type="InterPro" id="IPR041667">
    <property type="entry name" value="Cupin_8"/>
</dbReference>
<organism evidence="2 3">
    <name type="scientific">Choanephora cucurbitarum</name>
    <dbReference type="NCBI Taxonomy" id="101091"/>
    <lineage>
        <taxon>Eukaryota</taxon>
        <taxon>Fungi</taxon>
        <taxon>Fungi incertae sedis</taxon>
        <taxon>Mucoromycota</taxon>
        <taxon>Mucoromycotina</taxon>
        <taxon>Mucoromycetes</taxon>
        <taxon>Mucorales</taxon>
        <taxon>Mucorineae</taxon>
        <taxon>Choanephoraceae</taxon>
        <taxon>Choanephoroideae</taxon>
        <taxon>Choanephora</taxon>
    </lineage>
</organism>
<dbReference type="GO" id="GO:0016706">
    <property type="term" value="F:2-oxoglutarate-dependent dioxygenase activity"/>
    <property type="evidence" value="ECO:0007669"/>
    <property type="project" value="TreeGrafter"/>
</dbReference>
<dbReference type="OrthoDB" id="424465at2759"/>
<dbReference type="Pfam" id="PF13621">
    <property type="entry name" value="Cupin_8"/>
    <property type="match status" value="1"/>
</dbReference>